<comment type="caution">
    <text evidence="1">The sequence shown here is derived from an EMBL/GenBank/DDBJ whole genome shotgun (WGS) entry which is preliminary data.</text>
</comment>
<evidence type="ECO:0000313" key="1">
    <source>
        <dbReference type="EMBL" id="NDY57422.1"/>
    </source>
</evidence>
<dbReference type="EMBL" id="JAAGRQ010000047">
    <property type="protein sequence ID" value="NDY57422.1"/>
    <property type="molecule type" value="Genomic_DNA"/>
</dbReference>
<protein>
    <submittedName>
        <fullName evidence="1">Uncharacterized protein</fullName>
    </submittedName>
</protein>
<evidence type="ECO:0000313" key="2">
    <source>
        <dbReference type="Proteomes" id="UP000469724"/>
    </source>
</evidence>
<proteinExistence type="predicted"/>
<keyword evidence="2" id="KW-1185">Reference proteome</keyword>
<accession>A0A7K3NMJ3</accession>
<dbReference type="AlphaFoldDB" id="A0A7K3NMJ3"/>
<name>A0A7K3NMJ3_9BACT</name>
<organism evidence="1 2">
    <name type="scientific">Desulfolutivibrio sulfodismutans</name>
    <dbReference type="NCBI Taxonomy" id="63561"/>
    <lineage>
        <taxon>Bacteria</taxon>
        <taxon>Pseudomonadati</taxon>
        <taxon>Thermodesulfobacteriota</taxon>
        <taxon>Desulfovibrionia</taxon>
        <taxon>Desulfovibrionales</taxon>
        <taxon>Desulfovibrionaceae</taxon>
        <taxon>Desulfolutivibrio</taxon>
    </lineage>
</organism>
<gene>
    <name evidence="1" type="ORF">G3N56_11790</name>
</gene>
<sequence>MAETRTKMGSVLLKISGKTTLIELFDAAQWPGERPEPGTVRLRVNGRWLAAGGGKYAFVTLEGLAVVLAGAVHDGAGLPRPVAGHGIAAGTRLSVPNGQFFEEGRPVFDRVIAKTPAFLGIDGRWRVFVVGRREPVLLSDCERIEEEA</sequence>
<reference evidence="1 2" key="1">
    <citation type="submission" date="2020-02" db="EMBL/GenBank/DDBJ databases">
        <title>Comparative genomics of sulfur disproportionating microorganisms.</title>
        <authorList>
            <person name="Ward L.M."/>
            <person name="Bertran E."/>
            <person name="Johnston D.T."/>
        </authorList>
    </citation>
    <scope>NUCLEOTIDE SEQUENCE [LARGE SCALE GENOMIC DNA]</scope>
    <source>
        <strain evidence="1 2">DSM 3696</strain>
    </source>
</reference>
<dbReference type="RefSeq" id="WP_163302463.1">
    <property type="nucleotide sequence ID" value="NZ_JAAGRQ010000047.1"/>
</dbReference>
<dbReference type="Proteomes" id="UP000469724">
    <property type="component" value="Unassembled WGS sequence"/>
</dbReference>